<gene>
    <name evidence="2" type="ORF">L211DRAFT_846087</name>
</gene>
<organism evidence="2 3">
    <name type="scientific">Terfezia boudieri ATCC MYA-4762</name>
    <dbReference type="NCBI Taxonomy" id="1051890"/>
    <lineage>
        <taxon>Eukaryota</taxon>
        <taxon>Fungi</taxon>
        <taxon>Dikarya</taxon>
        <taxon>Ascomycota</taxon>
        <taxon>Pezizomycotina</taxon>
        <taxon>Pezizomycetes</taxon>
        <taxon>Pezizales</taxon>
        <taxon>Pezizaceae</taxon>
        <taxon>Terfezia</taxon>
    </lineage>
</organism>
<name>A0A3N4LYY1_9PEZI</name>
<dbReference type="InParanoid" id="A0A3N4LYY1"/>
<accession>A0A3N4LYY1</accession>
<dbReference type="EMBL" id="ML121530">
    <property type="protein sequence ID" value="RPB28126.1"/>
    <property type="molecule type" value="Genomic_DNA"/>
</dbReference>
<sequence>MSDHVQSGSRFSRSPDVNNLRITTPHDNNRRTSVRIPVQNLYRPPISPLFHPSPIIGDPYFHMQNHLHSLFLSAETAHDEATYQHNSWVKDMTPFILPCIPGPRAHQYYLILGGLERAITVTLAQMEDRVARYRQVLIAREWRNAKTREFVEEEIMERRRWGRGRGQERRSNLNRRLKGNVVGGQVLREEQELSVFPNPQCPDFEDVKTEWEHLMQGWNSDSKKPKGSVAEINVSSVIMGLGHNYDFPRFE</sequence>
<feature type="region of interest" description="Disordered" evidence="1">
    <location>
        <begin position="1"/>
        <end position="31"/>
    </location>
</feature>
<dbReference type="Proteomes" id="UP000267821">
    <property type="component" value="Unassembled WGS sequence"/>
</dbReference>
<dbReference type="OrthoDB" id="5356453at2759"/>
<evidence type="ECO:0000313" key="3">
    <source>
        <dbReference type="Proteomes" id="UP000267821"/>
    </source>
</evidence>
<protein>
    <submittedName>
        <fullName evidence="2">Uncharacterized protein</fullName>
    </submittedName>
</protein>
<proteinExistence type="predicted"/>
<feature type="compositionally biased region" description="Polar residues" evidence="1">
    <location>
        <begin position="1"/>
        <end position="26"/>
    </location>
</feature>
<evidence type="ECO:0000313" key="2">
    <source>
        <dbReference type="EMBL" id="RPB28126.1"/>
    </source>
</evidence>
<keyword evidence="3" id="KW-1185">Reference proteome</keyword>
<reference evidence="2 3" key="1">
    <citation type="journal article" date="2018" name="Nat. Ecol. Evol.">
        <title>Pezizomycetes genomes reveal the molecular basis of ectomycorrhizal truffle lifestyle.</title>
        <authorList>
            <person name="Murat C."/>
            <person name="Payen T."/>
            <person name="Noel B."/>
            <person name="Kuo A."/>
            <person name="Morin E."/>
            <person name="Chen J."/>
            <person name="Kohler A."/>
            <person name="Krizsan K."/>
            <person name="Balestrini R."/>
            <person name="Da Silva C."/>
            <person name="Montanini B."/>
            <person name="Hainaut M."/>
            <person name="Levati E."/>
            <person name="Barry K.W."/>
            <person name="Belfiori B."/>
            <person name="Cichocki N."/>
            <person name="Clum A."/>
            <person name="Dockter R.B."/>
            <person name="Fauchery L."/>
            <person name="Guy J."/>
            <person name="Iotti M."/>
            <person name="Le Tacon F."/>
            <person name="Lindquist E.A."/>
            <person name="Lipzen A."/>
            <person name="Malagnac F."/>
            <person name="Mello A."/>
            <person name="Molinier V."/>
            <person name="Miyauchi S."/>
            <person name="Poulain J."/>
            <person name="Riccioni C."/>
            <person name="Rubini A."/>
            <person name="Sitrit Y."/>
            <person name="Splivallo R."/>
            <person name="Traeger S."/>
            <person name="Wang M."/>
            <person name="Zifcakova L."/>
            <person name="Wipf D."/>
            <person name="Zambonelli A."/>
            <person name="Paolocci F."/>
            <person name="Nowrousian M."/>
            <person name="Ottonello S."/>
            <person name="Baldrian P."/>
            <person name="Spatafora J.W."/>
            <person name="Henrissat B."/>
            <person name="Nagy L.G."/>
            <person name="Aury J.M."/>
            <person name="Wincker P."/>
            <person name="Grigoriev I.V."/>
            <person name="Bonfante P."/>
            <person name="Martin F.M."/>
        </authorList>
    </citation>
    <scope>NUCLEOTIDE SEQUENCE [LARGE SCALE GENOMIC DNA]</scope>
    <source>
        <strain evidence="2 3">ATCC MYA-4762</strain>
    </source>
</reference>
<dbReference type="AlphaFoldDB" id="A0A3N4LYY1"/>
<evidence type="ECO:0000256" key="1">
    <source>
        <dbReference type="SAM" id="MobiDB-lite"/>
    </source>
</evidence>